<dbReference type="Proteomes" id="UP000002257">
    <property type="component" value="Chromosome"/>
</dbReference>
<proteinExistence type="predicted"/>
<dbReference type="SUPFAM" id="SSF54292">
    <property type="entry name" value="2Fe-2S ferredoxin-like"/>
    <property type="match status" value="1"/>
</dbReference>
<dbReference type="Pfam" id="PF00111">
    <property type="entry name" value="Fer2"/>
    <property type="match status" value="1"/>
</dbReference>
<accession>B8ELX6</accession>
<organism evidence="2 3">
    <name type="scientific">Methylocella silvestris (strain DSM 15510 / CIP 108128 / LMG 27833 / NCIMB 13906 / BL2)</name>
    <dbReference type="NCBI Taxonomy" id="395965"/>
    <lineage>
        <taxon>Bacteria</taxon>
        <taxon>Pseudomonadati</taxon>
        <taxon>Pseudomonadota</taxon>
        <taxon>Alphaproteobacteria</taxon>
        <taxon>Hyphomicrobiales</taxon>
        <taxon>Beijerinckiaceae</taxon>
        <taxon>Methylocella</taxon>
    </lineage>
</organism>
<reference evidence="2 3" key="1">
    <citation type="journal article" date="2010" name="J. Bacteriol.">
        <title>Complete genome sequence of the aerobic facultative methanotroph Methylocella silvestris BL2.</title>
        <authorList>
            <person name="Chen Y."/>
            <person name="Crombie A."/>
            <person name="Rahman M.T."/>
            <person name="Dedysh S.N."/>
            <person name="Liesack W."/>
            <person name="Stott M.B."/>
            <person name="Alam M."/>
            <person name="Theisen A.R."/>
            <person name="Murrell J.C."/>
            <person name="Dunfield P.F."/>
        </authorList>
    </citation>
    <scope>NUCLEOTIDE SEQUENCE [LARGE SCALE GENOMIC DNA]</scope>
    <source>
        <strain evidence="3">DSM 15510 / CIP 108128 / LMG 27833 / NCIMB 13906 / BL2</strain>
    </source>
</reference>
<dbReference type="InterPro" id="IPR036010">
    <property type="entry name" value="2Fe-2S_ferredoxin-like_sf"/>
</dbReference>
<dbReference type="STRING" id="395965.Msil_1812"/>
<dbReference type="KEGG" id="msl:Msil_1812"/>
<evidence type="ECO:0000313" key="2">
    <source>
        <dbReference type="EMBL" id="ACK50757.1"/>
    </source>
</evidence>
<dbReference type="GO" id="GO:0051536">
    <property type="term" value="F:iron-sulfur cluster binding"/>
    <property type="evidence" value="ECO:0007669"/>
    <property type="project" value="InterPro"/>
</dbReference>
<evidence type="ECO:0000313" key="3">
    <source>
        <dbReference type="Proteomes" id="UP000002257"/>
    </source>
</evidence>
<dbReference type="HOGENOM" id="CLU_1862858_0_0_5"/>
<dbReference type="InterPro" id="IPR012675">
    <property type="entry name" value="Beta-grasp_dom_sf"/>
</dbReference>
<dbReference type="Gene3D" id="3.10.20.30">
    <property type="match status" value="1"/>
</dbReference>
<feature type="domain" description="2Fe-2S ferredoxin-type" evidence="1">
    <location>
        <begin position="19"/>
        <end position="120"/>
    </location>
</feature>
<dbReference type="EMBL" id="CP001280">
    <property type="protein sequence ID" value="ACK50757.1"/>
    <property type="molecule type" value="Genomic_DNA"/>
</dbReference>
<dbReference type="InterPro" id="IPR001041">
    <property type="entry name" value="2Fe-2S_ferredoxin-type"/>
</dbReference>
<gene>
    <name evidence="2" type="ordered locus">Msil_1812</name>
</gene>
<dbReference type="PROSITE" id="PS51085">
    <property type="entry name" value="2FE2S_FER_2"/>
    <property type="match status" value="1"/>
</dbReference>
<dbReference type="CDD" id="cd00207">
    <property type="entry name" value="fer2"/>
    <property type="match status" value="1"/>
</dbReference>
<keyword evidence="3" id="KW-1185">Reference proteome</keyword>
<dbReference type="AlphaFoldDB" id="B8ELX6"/>
<dbReference type="eggNOG" id="COG0633">
    <property type="taxonomic scope" value="Bacteria"/>
</dbReference>
<protein>
    <recommendedName>
        <fullName evidence="1">2Fe-2S ferredoxin-type domain-containing protein</fullName>
    </recommendedName>
</protein>
<evidence type="ECO:0000259" key="1">
    <source>
        <dbReference type="PROSITE" id="PS51085"/>
    </source>
</evidence>
<name>B8ELX6_METSB</name>
<sequence length="137" mass="14803">MDEPAIEPAEPEGPPRTPLAVTLSEGGLSRRIDGFDGERLLDALLRAKAAVMPLCNGRACCGGCRIRIEKSWRDRVTPSGRGERSVLRYIDDPHEDDRLSCQIALSAEVEGLVVRTLERQPAPAQAGADAEEINAGK</sequence>